<name>A0A8H7I4C2_9AGAM</name>
<feature type="non-terminal residue" evidence="8">
    <location>
        <position position="1"/>
    </location>
</feature>
<organism evidence="8 9">
    <name type="scientific">Rhizoctonia solani</name>
    <dbReference type="NCBI Taxonomy" id="456999"/>
    <lineage>
        <taxon>Eukaryota</taxon>
        <taxon>Fungi</taxon>
        <taxon>Dikarya</taxon>
        <taxon>Basidiomycota</taxon>
        <taxon>Agaricomycotina</taxon>
        <taxon>Agaricomycetes</taxon>
        <taxon>Cantharellales</taxon>
        <taxon>Ceratobasidiaceae</taxon>
        <taxon>Rhizoctonia</taxon>
    </lineage>
</organism>
<feature type="domain" description="Xylanolytic transcriptional activator regulatory" evidence="7">
    <location>
        <begin position="269"/>
        <end position="357"/>
    </location>
</feature>
<dbReference type="InterPro" id="IPR050815">
    <property type="entry name" value="TF_fung"/>
</dbReference>
<keyword evidence="5" id="KW-0539">Nucleus</keyword>
<evidence type="ECO:0000256" key="6">
    <source>
        <dbReference type="SAM" id="MobiDB-lite"/>
    </source>
</evidence>
<dbReference type="GO" id="GO:0008270">
    <property type="term" value="F:zinc ion binding"/>
    <property type="evidence" value="ECO:0007669"/>
    <property type="project" value="InterPro"/>
</dbReference>
<dbReference type="CDD" id="cd12148">
    <property type="entry name" value="fungal_TF_MHR"/>
    <property type="match status" value="1"/>
</dbReference>
<keyword evidence="2" id="KW-0479">Metal-binding</keyword>
<comment type="subcellular location">
    <subcellularLocation>
        <location evidence="1">Nucleus</location>
    </subcellularLocation>
</comment>
<dbReference type="EMBL" id="JACYCD010000009">
    <property type="protein sequence ID" value="KAF8714559.1"/>
    <property type="molecule type" value="Genomic_DNA"/>
</dbReference>
<feature type="region of interest" description="Disordered" evidence="6">
    <location>
        <begin position="17"/>
        <end position="36"/>
    </location>
</feature>
<keyword evidence="3" id="KW-0805">Transcription regulation</keyword>
<evidence type="ECO:0000259" key="7">
    <source>
        <dbReference type="SMART" id="SM00906"/>
    </source>
</evidence>
<evidence type="ECO:0000256" key="2">
    <source>
        <dbReference type="ARBA" id="ARBA00022723"/>
    </source>
</evidence>
<protein>
    <submittedName>
        <fullName evidence="8">Fungal specific transcription factor domain</fullName>
    </submittedName>
</protein>
<evidence type="ECO:0000256" key="5">
    <source>
        <dbReference type="ARBA" id="ARBA00023242"/>
    </source>
</evidence>
<dbReference type="PANTHER" id="PTHR47338">
    <property type="entry name" value="ZN(II)2CYS6 TRANSCRIPTION FACTOR (EUROFUNG)-RELATED"/>
    <property type="match status" value="1"/>
</dbReference>
<dbReference type="GO" id="GO:0003677">
    <property type="term" value="F:DNA binding"/>
    <property type="evidence" value="ECO:0007669"/>
    <property type="project" value="InterPro"/>
</dbReference>
<evidence type="ECO:0000313" key="9">
    <source>
        <dbReference type="Proteomes" id="UP000602905"/>
    </source>
</evidence>
<dbReference type="InterPro" id="IPR007219">
    <property type="entry name" value="XnlR_reg_dom"/>
</dbReference>
<evidence type="ECO:0000256" key="3">
    <source>
        <dbReference type="ARBA" id="ARBA00023015"/>
    </source>
</evidence>
<dbReference type="GO" id="GO:0005634">
    <property type="term" value="C:nucleus"/>
    <property type="evidence" value="ECO:0007669"/>
    <property type="project" value="UniProtKB-SubCell"/>
</dbReference>
<evidence type="ECO:0000313" key="8">
    <source>
        <dbReference type="EMBL" id="KAF8714559.1"/>
    </source>
</evidence>
<sequence length="785" mass="88581">MSKRVTLGKAEACRQCRKRNYDQSPTTPPENNEDLSEQNLLKLEARIEELEQRLRLGDQYPKGKLAGFGIFTPLIEAEGPSPSTLHSPSYYRGVASQSLDYSSMPSGYDPSTRTYNLTDFTLMAEDWPLELPPKPLMLHLIDIFFVCYPNSRRIIHRPTFLLQLLEHPSSPRFPFIPLLHSICAVAAVHSPHVTVAPLPDLSKYPVDDPFQDKTRVDQGRDLMFDEQHFILSKYQCMDAAREGVNLLGVIQACIINSWWAFSCARWFDLWGMNSLAMRMCIALGLNFSDSLYKPLPAKVREKFLIGPPTSHVDVELRRNIFWLTYCLERYHLFAGPWVFDINDDDIQQTLPGTLDAFEAGVCFDDGQERQSIFSDDLFSTHYNNQDDFAMYIKCAIMLSRVHVIELRKLLNYGTSDEVRDSREMKILETIISSTRLSIKKQFNPIEQLSTSAISNTFVAHVAPLWQLHAEIANWQDPSCESSSKALAAARGILRYTTALASSPFDFSRIDRVVCLPWSSAGRALVLSLKFAPESLAPILRAEIRLARANLELAGNRVILFLRQRCSFDKEAVDNLGEREAAKVYSYPMSETEAGDLHPKVFTIAAVVASFALPSHAKPMHHARGSMTITSDTSSVDAVVFIDHLKIFQNEVVACSEKISKAASTGEDPKDEMEDLNEIFNKMQISLTKLTPDQEKECAVIVAAVLNQSIKACHDVAANHKFMKFYAKWTEIDFAMHSFMQKLAGVSFLAYKQSLIGAGKTCAVYLHDMSMRHMVNNFRGMGLSYE</sequence>
<dbReference type="GO" id="GO:0006351">
    <property type="term" value="P:DNA-templated transcription"/>
    <property type="evidence" value="ECO:0007669"/>
    <property type="project" value="InterPro"/>
</dbReference>
<proteinExistence type="predicted"/>
<dbReference type="SMART" id="SM00906">
    <property type="entry name" value="Fungal_trans"/>
    <property type="match status" value="1"/>
</dbReference>
<dbReference type="GO" id="GO:0000981">
    <property type="term" value="F:DNA-binding transcription factor activity, RNA polymerase II-specific"/>
    <property type="evidence" value="ECO:0007669"/>
    <property type="project" value="InterPro"/>
</dbReference>
<dbReference type="AlphaFoldDB" id="A0A8H7I4C2"/>
<comment type="caution">
    <text evidence="8">The sequence shown here is derived from an EMBL/GenBank/DDBJ whole genome shotgun (WGS) entry which is preliminary data.</text>
</comment>
<accession>A0A8H7I4C2</accession>
<dbReference type="OrthoDB" id="39175at2759"/>
<evidence type="ECO:0000256" key="1">
    <source>
        <dbReference type="ARBA" id="ARBA00004123"/>
    </source>
</evidence>
<dbReference type="PANTHER" id="PTHR47338:SF29">
    <property type="entry name" value="ZN(2)-C6 FUNGAL-TYPE DOMAIN-CONTAINING PROTEIN"/>
    <property type="match status" value="1"/>
</dbReference>
<gene>
    <name evidence="8" type="ORF">RHS03_00164</name>
</gene>
<keyword evidence="4" id="KW-0804">Transcription</keyword>
<evidence type="ECO:0000256" key="4">
    <source>
        <dbReference type="ARBA" id="ARBA00023163"/>
    </source>
</evidence>
<reference evidence="8" key="1">
    <citation type="submission" date="2020-09" db="EMBL/GenBank/DDBJ databases">
        <title>Comparative genome analyses of four rice-infecting Rhizoctonia solani isolates reveal extensive enrichment of homogalacturonan modification genes.</title>
        <authorList>
            <person name="Lee D.-Y."/>
            <person name="Jeon J."/>
            <person name="Kim K.-T."/>
            <person name="Cheong K."/>
            <person name="Song H."/>
            <person name="Choi G."/>
            <person name="Ko J."/>
            <person name="Opiyo S.O."/>
            <person name="Zuo S."/>
            <person name="Madhav S."/>
            <person name="Lee Y.-H."/>
            <person name="Wang G.-L."/>
        </authorList>
    </citation>
    <scope>NUCLEOTIDE SEQUENCE</scope>
    <source>
        <strain evidence="8">AG1-IA WGL</strain>
    </source>
</reference>
<dbReference type="Proteomes" id="UP000602905">
    <property type="component" value="Unassembled WGS sequence"/>
</dbReference>
<dbReference type="Pfam" id="PF04082">
    <property type="entry name" value="Fungal_trans"/>
    <property type="match status" value="1"/>
</dbReference>